<gene>
    <name evidence="2" type="ORF">Lery_0218</name>
</gene>
<feature type="region of interest" description="Disordered" evidence="1">
    <location>
        <begin position="213"/>
        <end position="251"/>
    </location>
</feature>
<evidence type="ECO:0000313" key="2">
    <source>
        <dbReference type="EMBL" id="KTC99317.1"/>
    </source>
</evidence>
<comment type="caution">
    <text evidence="2">The sequence shown here is derived from an EMBL/GenBank/DDBJ whole genome shotgun (WGS) entry which is preliminary data.</text>
</comment>
<accession>A0A0W0TV37</accession>
<evidence type="ECO:0000313" key="3">
    <source>
        <dbReference type="Proteomes" id="UP000054773"/>
    </source>
</evidence>
<sequence>MITIDILLELGPTLRSAYKLFQKDKSQIALLKKSIESFETTVSDFSKVKRLLASVAVVDLPTYLDPLLLAAKSYAALALENTEELATHHRLLDQAIACYRASHDIIKPVAPNSMTPTLSNIELDVVFCPLKMEYFKAAGELASIKNQLGSEQADSDLRAQLQKVQTTISAFYKTLTKEYKNQYYRKILDITAEFETEVKEALNEADSLLKTASKRKQTETTPLLSTDEGLFKKRDSIPKKRRPNQPATTPQVEVANILVSLSFLVQAPKQEDANTANKPQLS</sequence>
<dbReference type="OrthoDB" id="5654157at2"/>
<dbReference type="STRING" id="448.Lery_0218"/>
<keyword evidence="3" id="KW-1185">Reference proteome</keyword>
<dbReference type="EMBL" id="LNYA01000003">
    <property type="protein sequence ID" value="KTC99317.1"/>
    <property type="molecule type" value="Genomic_DNA"/>
</dbReference>
<dbReference type="Proteomes" id="UP000054773">
    <property type="component" value="Unassembled WGS sequence"/>
</dbReference>
<feature type="compositionally biased region" description="Basic and acidic residues" evidence="1">
    <location>
        <begin position="229"/>
        <end position="238"/>
    </location>
</feature>
<organism evidence="2 3">
    <name type="scientific">Legionella erythra</name>
    <dbReference type="NCBI Taxonomy" id="448"/>
    <lineage>
        <taxon>Bacteria</taxon>
        <taxon>Pseudomonadati</taxon>
        <taxon>Pseudomonadota</taxon>
        <taxon>Gammaproteobacteria</taxon>
        <taxon>Legionellales</taxon>
        <taxon>Legionellaceae</taxon>
        <taxon>Legionella</taxon>
    </lineage>
</organism>
<name>A0A0W0TV37_LEGER</name>
<dbReference type="PATRIC" id="fig|448.7.peg.226"/>
<reference evidence="2 3" key="1">
    <citation type="submission" date="2015-11" db="EMBL/GenBank/DDBJ databases">
        <title>Genomic analysis of 38 Legionella species identifies large and diverse effector repertoires.</title>
        <authorList>
            <person name="Burstein D."/>
            <person name="Amaro F."/>
            <person name="Zusman T."/>
            <person name="Lifshitz Z."/>
            <person name="Cohen O."/>
            <person name="Gilbert J.A."/>
            <person name="Pupko T."/>
            <person name="Shuman H.A."/>
            <person name="Segal G."/>
        </authorList>
    </citation>
    <scope>NUCLEOTIDE SEQUENCE [LARGE SCALE GENOMIC DNA]</scope>
    <source>
        <strain evidence="2 3">SE-32A-C8</strain>
    </source>
</reference>
<dbReference type="AlphaFoldDB" id="A0A0W0TV37"/>
<proteinExistence type="predicted"/>
<protein>
    <submittedName>
        <fullName evidence="2">Uncharacterized protein</fullName>
    </submittedName>
</protein>
<evidence type="ECO:0000256" key="1">
    <source>
        <dbReference type="SAM" id="MobiDB-lite"/>
    </source>
</evidence>